<feature type="region of interest" description="Disordered" evidence="6">
    <location>
        <begin position="352"/>
        <end position="405"/>
    </location>
</feature>
<keyword evidence="11" id="KW-1185">Reference proteome</keyword>
<name>A0A934RUT1_9BACT</name>
<accession>A0A934RUT1</accession>
<evidence type="ECO:0000256" key="6">
    <source>
        <dbReference type="SAM" id="MobiDB-lite"/>
    </source>
</evidence>
<dbReference type="GO" id="GO:0009279">
    <property type="term" value="C:cell outer membrane"/>
    <property type="evidence" value="ECO:0007669"/>
    <property type="project" value="UniProtKB-SubCell"/>
</dbReference>
<evidence type="ECO:0000256" key="3">
    <source>
        <dbReference type="ARBA" id="ARBA00023136"/>
    </source>
</evidence>
<feature type="domain" description="NolW-like" evidence="9">
    <location>
        <begin position="330"/>
        <end position="449"/>
    </location>
</feature>
<evidence type="ECO:0008006" key="12">
    <source>
        <dbReference type="Google" id="ProtNLM"/>
    </source>
</evidence>
<dbReference type="GO" id="GO:0015627">
    <property type="term" value="C:type II protein secretion system complex"/>
    <property type="evidence" value="ECO:0007669"/>
    <property type="project" value="TreeGrafter"/>
</dbReference>
<reference evidence="10" key="1">
    <citation type="submission" date="2021-01" db="EMBL/GenBank/DDBJ databases">
        <title>Modified the classification status of verrucomicrobia.</title>
        <authorList>
            <person name="Feng X."/>
        </authorList>
    </citation>
    <scope>NUCLEOTIDE SEQUENCE</scope>
    <source>
        <strain evidence="10">KCTC 13126</strain>
    </source>
</reference>
<feature type="compositionally biased region" description="Low complexity" evidence="6">
    <location>
        <begin position="385"/>
        <end position="404"/>
    </location>
</feature>
<dbReference type="PANTHER" id="PTHR30332:SF24">
    <property type="entry name" value="SECRETIN GSPD-RELATED"/>
    <property type="match status" value="1"/>
</dbReference>
<dbReference type="PANTHER" id="PTHR30332">
    <property type="entry name" value="PROBABLE GENERAL SECRETION PATHWAY PROTEIN D"/>
    <property type="match status" value="1"/>
</dbReference>
<comment type="subcellular location">
    <subcellularLocation>
        <location evidence="5">Cell outer membrane</location>
    </subcellularLocation>
    <subcellularLocation>
        <location evidence="1">Membrane</location>
    </subcellularLocation>
</comment>
<dbReference type="EMBL" id="JAENIL010000025">
    <property type="protein sequence ID" value="MBK1878050.1"/>
    <property type="molecule type" value="Genomic_DNA"/>
</dbReference>
<comment type="similarity">
    <text evidence="4">Belongs to the bacterial secretin family.</text>
</comment>
<dbReference type="Pfam" id="PF00263">
    <property type="entry name" value="Secretin"/>
    <property type="match status" value="1"/>
</dbReference>
<evidence type="ECO:0000256" key="4">
    <source>
        <dbReference type="RuleBase" id="RU004003"/>
    </source>
</evidence>
<evidence type="ECO:0000259" key="8">
    <source>
        <dbReference type="Pfam" id="PF00263"/>
    </source>
</evidence>
<dbReference type="AlphaFoldDB" id="A0A934RUT1"/>
<evidence type="ECO:0000313" key="10">
    <source>
        <dbReference type="EMBL" id="MBK1878050.1"/>
    </source>
</evidence>
<feature type="signal peptide" evidence="7">
    <location>
        <begin position="1"/>
        <end position="25"/>
    </location>
</feature>
<dbReference type="GO" id="GO:0009306">
    <property type="term" value="P:protein secretion"/>
    <property type="evidence" value="ECO:0007669"/>
    <property type="project" value="InterPro"/>
</dbReference>
<dbReference type="InterPro" id="IPR001775">
    <property type="entry name" value="GspD/PilQ"/>
</dbReference>
<dbReference type="InterPro" id="IPR038591">
    <property type="entry name" value="NolW-like_sf"/>
</dbReference>
<feature type="domain" description="Type II/III secretion system secretin-like" evidence="8">
    <location>
        <begin position="527"/>
        <end position="691"/>
    </location>
</feature>
<evidence type="ECO:0000259" key="9">
    <source>
        <dbReference type="Pfam" id="PF03958"/>
    </source>
</evidence>
<evidence type="ECO:0000256" key="1">
    <source>
        <dbReference type="ARBA" id="ARBA00004370"/>
    </source>
</evidence>
<dbReference type="Proteomes" id="UP000617628">
    <property type="component" value="Unassembled WGS sequence"/>
</dbReference>
<dbReference type="InterPro" id="IPR004846">
    <property type="entry name" value="T2SS/T3SS_dom"/>
</dbReference>
<dbReference type="PRINTS" id="PR00811">
    <property type="entry name" value="BCTERIALGSPD"/>
</dbReference>
<evidence type="ECO:0000256" key="2">
    <source>
        <dbReference type="ARBA" id="ARBA00022729"/>
    </source>
</evidence>
<sequence>MRNWVLKTKIAFLVLACGLTTTSFAQSESKKLEARDPDEVVSNYKVVDQELEGVLTILSEMTGRSILRPQALPTPKITFDSGGEITVGELVLALESLLSLNDIGISPLGERFLKVVPLSEIRTEAPELVTDSLAQRDPSGKIVSKLFRLQHLDSQTFQQQITPFLSPGFSTIIPFQNSNAVIVTDTISNLQRLEYVVGEVDKPSRLNIEPTFYTLQFAQASEVAQQIQQMIEDARSRFGDTNNTANNPGGGRNQNNNRSGGADAPPVANNVSSEREGGSINEILFGSGTAISADDRTNQIIIMTAPSNLQFFEDIIQKLDIKADPSTRIEVIPLKHADATEVASLLSQFVSNRTSSDTNDRTNSRTNSANARDRGTSAGRATFRNANQPNAAPVQATFASSSSSAEDRDSQFSTFMTILADERSNSLVISGTRSDLDLMGALVADIDVLLAQVRIEVVITEVNLNENDGLTRGLDAFAAGYDGDTDGNGTVTLNTKFLGLELSDGSLQFTDGELTNITISTILDTARSNSNVRIVSQPTLTTTHNKEASITVGESRPIITGSQVSSISDNVRSSIQYQDIGITLTVTPLIGPNDVVQLEISQQIDEVTGETVEIDNNEQPVIGRREATSYVSVASGELVVLGGLQRVNVTKEKRKLGIFGQVPVLGGLFSNERDGGRKSELMVFIRPIVVRSTDDVYRDAVDVKSRLKAAPSIDRVIEDGRLDIDGRFEDDEAIQSLEGDDSKGVSPKGKR</sequence>
<feature type="domain" description="NolW-like" evidence="9">
    <location>
        <begin position="213"/>
        <end position="322"/>
    </location>
</feature>
<keyword evidence="2 7" id="KW-0732">Signal</keyword>
<feature type="chain" id="PRO_5038003652" description="Type II secretion system protein GspD" evidence="7">
    <location>
        <begin position="26"/>
        <end position="751"/>
    </location>
</feature>
<evidence type="ECO:0000256" key="7">
    <source>
        <dbReference type="SAM" id="SignalP"/>
    </source>
</evidence>
<keyword evidence="3" id="KW-0472">Membrane</keyword>
<feature type="region of interest" description="Disordered" evidence="6">
    <location>
        <begin position="238"/>
        <end position="275"/>
    </location>
</feature>
<evidence type="ECO:0000313" key="11">
    <source>
        <dbReference type="Proteomes" id="UP000617628"/>
    </source>
</evidence>
<keyword evidence="5" id="KW-0813">Transport</keyword>
<dbReference type="RefSeq" id="WP_200356264.1">
    <property type="nucleotide sequence ID" value="NZ_JAENIL010000025.1"/>
</dbReference>
<dbReference type="Pfam" id="PF03958">
    <property type="entry name" value="Secretin_N"/>
    <property type="match status" value="2"/>
</dbReference>
<organism evidence="10 11">
    <name type="scientific">Pelagicoccus mobilis</name>
    <dbReference type="NCBI Taxonomy" id="415221"/>
    <lineage>
        <taxon>Bacteria</taxon>
        <taxon>Pseudomonadati</taxon>
        <taxon>Verrucomicrobiota</taxon>
        <taxon>Opitutia</taxon>
        <taxon>Puniceicoccales</taxon>
        <taxon>Pelagicoccaceae</taxon>
        <taxon>Pelagicoccus</taxon>
    </lineage>
</organism>
<dbReference type="InterPro" id="IPR050810">
    <property type="entry name" value="Bact_Secretion_Sys_Channel"/>
</dbReference>
<comment type="caution">
    <text evidence="10">The sequence shown here is derived from an EMBL/GenBank/DDBJ whole genome shotgun (WGS) entry which is preliminary data.</text>
</comment>
<protein>
    <recommendedName>
        <fullName evidence="12">Type II secretion system protein GspD</fullName>
    </recommendedName>
</protein>
<gene>
    <name evidence="10" type="ORF">JIN87_14320</name>
</gene>
<proteinExistence type="inferred from homology"/>
<dbReference type="InterPro" id="IPR005644">
    <property type="entry name" value="NolW-like"/>
</dbReference>
<evidence type="ECO:0000256" key="5">
    <source>
        <dbReference type="RuleBase" id="RU004004"/>
    </source>
</evidence>
<dbReference type="Gene3D" id="3.30.1370.120">
    <property type="match status" value="3"/>
</dbReference>